<geneLocation type="chloroplast" evidence="1"/>
<dbReference type="AlphaFoldDB" id="Q32937"/>
<accession>Q32937</accession>
<reference evidence="1" key="1">
    <citation type="journal article" date="1993" name="Mol. Gen. Genet.">
        <title>Chloroplast DNA of black pine retains a residual inverted repeat lacking rRNA genes: nucleotide sequences of trnQ, trnK, psbA, trnI and trnH and the absence of rps16.</title>
        <authorList>
            <person name="Tsudzuki J."/>
            <person name="Nakashima K."/>
            <person name="Tsudzuki T."/>
            <person name="Hiratsuka J."/>
            <person name="Shibata M."/>
            <person name="Wakasugi T."/>
            <person name="Sugiura M."/>
        </authorList>
    </citation>
    <scope>NUCLEOTIDE SEQUENCE</scope>
</reference>
<keyword evidence="1" id="KW-0934">Plastid</keyword>
<proteinExistence type="predicted"/>
<reference evidence="1" key="2">
    <citation type="journal article" date="1994" name="Curr. Genet.">
        <title>A new gene encoding tRNA(Pro) (GGG) is present in the chloroplast genome of black pine: a compilation of 32 tRNA genes from black pine chloroplasts.</title>
        <authorList>
            <person name="Tsudzuki J."/>
            <person name="Ito S."/>
            <person name="Tsudzuki T."/>
            <person name="Wakasugi T."/>
            <person name="Sugiura M."/>
        </authorList>
    </citation>
    <scope>NUCLEOTIDE SEQUENCE</scope>
</reference>
<protein>
    <submittedName>
        <fullName evidence="1">ORF73a</fullName>
    </submittedName>
</protein>
<keyword evidence="1" id="KW-0150">Chloroplast</keyword>
<dbReference type="EMBL" id="D17510">
    <property type="protein sequence ID" value="BAA04332.1"/>
    <property type="molecule type" value="Genomic_DNA"/>
</dbReference>
<reference evidence="1" key="3">
    <citation type="journal article" date="1994" name="Proc. Natl. Acad. Sci. U.S.A.">
        <title>Loss of all ndh genes as determined by sequencing the entire chloroplast genome of the black pine Pinus thunbergii.</title>
        <authorList>
            <person name="Wakasugi T."/>
            <person name="Tsudzuki J."/>
            <person name="Ito S."/>
            <person name="Nakashima K."/>
            <person name="Tsudzuki T."/>
            <person name="Sugiura M."/>
        </authorList>
    </citation>
    <scope>NUCLEOTIDE SEQUENCE</scope>
</reference>
<dbReference type="GeneID" id="1457642"/>
<evidence type="ECO:0000313" key="1">
    <source>
        <dbReference type="EMBL" id="BAA04332.1"/>
    </source>
</evidence>
<dbReference type="RefSeq" id="NP_042375.1">
    <property type="nucleotide sequence ID" value="NC_001631.1"/>
</dbReference>
<organism evidence="1">
    <name type="scientific">Pinus thunbergii</name>
    <name type="common">Japanese black pine</name>
    <name type="synonym">Pinus thunbergiana</name>
    <dbReference type="NCBI Taxonomy" id="3350"/>
    <lineage>
        <taxon>Eukaryota</taxon>
        <taxon>Viridiplantae</taxon>
        <taxon>Streptophyta</taxon>
        <taxon>Embryophyta</taxon>
        <taxon>Tracheophyta</taxon>
        <taxon>Spermatophyta</taxon>
        <taxon>Pinopsida</taxon>
        <taxon>Pinidae</taxon>
        <taxon>Conifers I</taxon>
        <taxon>Pinales</taxon>
        <taxon>Pinaceae</taxon>
        <taxon>Pinus</taxon>
        <taxon>Pinus subgen. Pinus</taxon>
    </lineage>
</organism>
<name>Q32937_PINTH</name>
<dbReference type="PIR" id="T07454">
    <property type="entry name" value="T07454"/>
</dbReference>
<sequence>MVRGPSSYIYHIWISTIKIYLSIYGCKRRSSTKEKVRYSFPPYYFFFSFQKKLKAIPTLYCCNTIDPPYIVVI</sequence>